<evidence type="ECO:0000313" key="6">
    <source>
        <dbReference type="EMBL" id="KYM88316.1"/>
    </source>
</evidence>
<keyword evidence="7" id="KW-1185">Reference proteome</keyword>
<evidence type="ECO:0000256" key="3">
    <source>
        <dbReference type="ARBA" id="ARBA00023098"/>
    </source>
</evidence>
<dbReference type="InterPro" id="IPR042099">
    <property type="entry name" value="ANL_N_sf"/>
</dbReference>
<dbReference type="GO" id="GO:0005783">
    <property type="term" value="C:endoplasmic reticulum"/>
    <property type="evidence" value="ECO:0007669"/>
    <property type="project" value="TreeGrafter"/>
</dbReference>
<keyword evidence="1 6" id="KW-0436">Ligase</keyword>
<keyword evidence="2" id="KW-0276">Fatty acid metabolism</keyword>
<evidence type="ECO:0000259" key="5">
    <source>
        <dbReference type="Pfam" id="PF00501"/>
    </source>
</evidence>
<dbReference type="Pfam" id="PF00501">
    <property type="entry name" value="AMP-binding"/>
    <property type="match status" value="1"/>
</dbReference>
<proteinExistence type="predicted"/>
<dbReference type="Proteomes" id="UP000078540">
    <property type="component" value="Unassembled WGS sequence"/>
</dbReference>
<protein>
    <recommendedName>
        <fullName evidence="4">long-chain-fatty-acid--CoA ligase</fullName>
        <ecNumber evidence="4">6.2.1.3</ecNumber>
    </recommendedName>
</protein>
<dbReference type="OrthoDB" id="3633556at2759"/>
<dbReference type="STRING" id="520822.A0A195BQS7"/>
<dbReference type="GO" id="GO:0016020">
    <property type="term" value="C:membrane"/>
    <property type="evidence" value="ECO:0007669"/>
    <property type="project" value="TreeGrafter"/>
</dbReference>
<sequence>MNQSAKYASFSETGLDGPDQVLFTDADTTCNADGRVRIKLDNNEFNLYQPVSIPGVLTRTAKLYPDHIALVSRPDINGKRTTYTFQEYESTVRIVAKAFLKLGLERYHSVCIIGFNSPEWFIAELATIYAGGIATGIYTTNSPEACQYCAEYSRANIIVVENEKHLRKILQIKHNLSYLKVIVQYDGIPTEKDILSWGDLLDIGKRESENKLSYVLKTIGINECCSLVYTSGTVGNPKAVMVNHDNLLFGIRALLLVLRIKEKSEVIVSYLPLSHIAAQIIDVIINIVFASTVYFADPSALKDTLINTLLVAQPTIFLGVPRVWEKIYGKMQEKTHSVINTWIIKWAKEQALHYYTNKINGIDYKHWGYIVAKWLVFNKIKAALGLNKCYIYFTGAAPINIDIKRYFLSLDIPLIEVYGMSECAGPQTINDFKYSMVGVGKSLPGLYIKLDNINEHGEGEICMSGRHIFMGYLNAPKQTEEVKDKSGWLHSGDLGRLDSNGNLFITSRLKELIITSGGENVASYNIEQAILSELSYLSNAIVIGDQRKYLIVLVTLKSNMNEETGASLDTLASDVLKWAQSIGSSAKTVTEVINSRDEAIYGEIDKAIKRANMQAINNAQKVQKFEILPHDFSIPTGELGPTLKLKKNVIQKMYADLIDKMYSR</sequence>
<dbReference type="EMBL" id="KQ976424">
    <property type="protein sequence ID" value="KYM88316.1"/>
    <property type="molecule type" value="Genomic_DNA"/>
</dbReference>
<evidence type="ECO:0000313" key="7">
    <source>
        <dbReference type="Proteomes" id="UP000078540"/>
    </source>
</evidence>
<dbReference type="Gene3D" id="3.40.50.12780">
    <property type="entry name" value="N-terminal domain of ligase-like"/>
    <property type="match status" value="1"/>
</dbReference>
<accession>A0A195BQS7</accession>
<name>A0A195BQS7_9HYME</name>
<dbReference type="SUPFAM" id="SSF56801">
    <property type="entry name" value="Acetyl-CoA synthetase-like"/>
    <property type="match status" value="1"/>
</dbReference>
<gene>
    <name evidence="6" type="ORF">ALC53_02798</name>
</gene>
<dbReference type="KEGG" id="acoc:108695036"/>
<dbReference type="Pfam" id="PF23562">
    <property type="entry name" value="AMP-binding_C_3"/>
    <property type="match status" value="1"/>
</dbReference>
<organism evidence="6 7">
    <name type="scientific">Atta colombica</name>
    <dbReference type="NCBI Taxonomy" id="520822"/>
    <lineage>
        <taxon>Eukaryota</taxon>
        <taxon>Metazoa</taxon>
        <taxon>Ecdysozoa</taxon>
        <taxon>Arthropoda</taxon>
        <taxon>Hexapoda</taxon>
        <taxon>Insecta</taxon>
        <taxon>Pterygota</taxon>
        <taxon>Neoptera</taxon>
        <taxon>Endopterygota</taxon>
        <taxon>Hymenoptera</taxon>
        <taxon>Apocrita</taxon>
        <taxon>Aculeata</taxon>
        <taxon>Formicoidea</taxon>
        <taxon>Formicidae</taxon>
        <taxon>Myrmicinae</taxon>
        <taxon>Atta</taxon>
    </lineage>
</organism>
<dbReference type="GO" id="GO:0004467">
    <property type="term" value="F:long-chain fatty acid-CoA ligase activity"/>
    <property type="evidence" value="ECO:0007669"/>
    <property type="project" value="UniProtKB-EC"/>
</dbReference>
<dbReference type="EC" id="6.2.1.3" evidence="4"/>
<reference evidence="6 7" key="1">
    <citation type="submission" date="2015-09" db="EMBL/GenBank/DDBJ databases">
        <title>Atta colombica WGS genome.</title>
        <authorList>
            <person name="Nygaard S."/>
            <person name="Hu H."/>
            <person name="Boomsma J."/>
            <person name="Zhang G."/>
        </authorList>
    </citation>
    <scope>NUCLEOTIDE SEQUENCE [LARGE SCALE GENOMIC DNA]</scope>
    <source>
        <strain evidence="6">Treedump-2</strain>
        <tissue evidence="6">Whole body</tissue>
    </source>
</reference>
<dbReference type="AlphaFoldDB" id="A0A195BQS7"/>
<keyword evidence="3" id="KW-0443">Lipid metabolism</keyword>
<feature type="domain" description="AMP-dependent synthetase/ligase" evidence="5">
    <location>
        <begin position="58"/>
        <end position="473"/>
    </location>
</feature>
<evidence type="ECO:0000256" key="2">
    <source>
        <dbReference type="ARBA" id="ARBA00022832"/>
    </source>
</evidence>
<dbReference type="PANTHER" id="PTHR43272:SF32">
    <property type="entry name" value="AMP-DEPENDENT SYNTHETASE_LIGASE DOMAIN-CONTAINING PROTEIN"/>
    <property type="match status" value="1"/>
</dbReference>
<dbReference type="InterPro" id="IPR000873">
    <property type="entry name" value="AMP-dep_synth/lig_dom"/>
</dbReference>
<dbReference type="PANTHER" id="PTHR43272">
    <property type="entry name" value="LONG-CHAIN-FATTY-ACID--COA LIGASE"/>
    <property type="match status" value="1"/>
</dbReference>
<evidence type="ECO:0000256" key="1">
    <source>
        <dbReference type="ARBA" id="ARBA00022598"/>
    </source>
</evidence>
<evidence type="ECO:0000256" key="4">
    <source>
        <dbReference type="ARBA" id="ARBA00026121"/>
    </source>
</evidence>